<sequence length="353" mass="38692">MNYSDLQAKTFLLLLVLVSITFGWILMPFFGAIFWGAVLAILFTPFHRRVQARLGKRPVWAALTTLTICLVVVILPMILIAISLAQEGTALYQRLASGEIDINAQLRAIFNALPVWAHDLMDRFGMDSIATLQTRLQEAAVQGSKFFATHVLNFGRNAFDFVISFFVMLYLLFFLLKDGSALASRIQRAIPLSVEHKRNLFDKFITVTRATVKGNFLVAAAQGAMGGLAFWMLGIEGAILWAVVMGFLSLLPAVGAALVWAPVAVFLLVTGAVWKGVILTAFGVLVIGMIDNVLRPILVGKDIKMPDYLVLISTLGGMAVFGLNGFVIGPMVAAMFMALWDIFSYHKNDISKA</sequence>
<evidence type="ECO:0000256" key="1">
    <source>
        <dbReference type="ARBA" id="ARBA00004141"/>
    </source>
</evidence>
<feature type="transmembrane region" description="Helical" evidence="6">
    <location>
        <begin position="59"/>
        <end position="85"/>
    </location>
</feature>
<organism evidence="7 8">
    <name type="scientific">Massilia glaciei</name>
    <dbReference type="NCBI Taxonomy" id="1524097"/>
    <lineage>
        <taxon>Bacteria</taxon>
        <taxon>Pseudomonadati</taxon>
        <taxon>Pseudomonadota</taxon>
        <taxon>Betaproteobacteria</taxon>
        <taxon>Burkholderiales</taxon>
        <taxon>Oxalobacteraceae</taxon>
        <taxon>Telluria group</taxon>
        <taxon>Massilia</taxon>
    </lineage>
</organism>
<comment type="caution">
    <text evidence="7">The sequence shown here is derived from an EMBL/GenBank/DDBJ whole genome shotgun (WGS) entry which is preliminary data.</text>
</comment>
<evidence type="ECO:0000313" key="8">
    <source>
        <dbReference type="Proteomes" id="UP000241421"/>
    </source>
</evidence>
<comment type="similarity">
    <text evidence="2">Belongs to the autoinducer-2 exporter (AI-2E) (TC 2.A.86) family.</text>
</comment>
<dbReference type="EMBL" id="PXWF02000254">
    <property type="protein sequence ID" value="PWF45424.1"/>
    <property type="molecule type" value="Genomic_DNA"/>
</dbReference>
<dbReference type="PANTHER" id="PTHR21716">
    <property type="entry name" value="TRANSMEMBRANE PROTEIN"/>
    <property type="match status" value="1"/>
</dbReference>
<dbReference type="OrthoDB" id="106838at2"/>
<reference evidence="7 8" key="1">
    <citation type="submission" date="2018-04" db="EMBL/GenBank/DDBJ databases">
        <title>Massilia violaceinigra sp. nov., a novel purple-pigmented bacterium isolated from Tianshan glacier, Xinjiang, China.</title>
        <authorList>
            <person name="Wang H."/>
        </authorList>
    </citation>
    <scope>NUCLEOTIDE SEQUENCE [LARGE SCALE GENOMIC DNA]</scope>
    <source>
        <strain evidence="7 8">B448-2</strain>
    </source>
</reference>
<gene>
    <name evidence="7" type="ORF">C7C56_017600</name>
</gene>
<feature type="transmembrane region" description="Helical" evidence="6">
    <location>
        <begin position="239"/>
        <end position="260"/>
    </location>
</feature>
<feature type="transmembrane region" description="Helical" evidence="6">
    <location>
        <begin position="158"/>
        <end position="176"/>
    </location>
</feature>
<evidence type="ECO:0000313" key="7">
    <source>
        <dbReference type="EMBL" id="PWF45424.1"/>
    </source>
</evidence>
<keyword evidence="4 6" id="KW-1133">Transmembrane helix</keyword>
<evidence type="ECO:0000256" key="6">
    <source>
        <dbReference type="SAM" id="Phobius"/>
    </source>
</evidence>
<dbReference type="Pfam" id="PF01594">
    <property type="entry name" value="AI-2E_transport"/>
    <property type="match status" value="1"/>
</dbReference>
<keyword evidence="8" id="KW-1185">Reference proteome</keyword>
<dbReference type="PANTHER" id="PTHR21716:SF4">
    <property type="entry name" value="TRANSMEMBRANE PROTEIN 245"/>
    <property type="match status" value="1"/>
</dbReference>
<proteinExistence type="inferred from homology"/>
<accession>A0A2U2HHP3</accession>
<dbReference type="AlphaFoldDB" id="A0A2U2HHP3"/>
<dbReference type="InterPro" id="IPR002549">
    <property type="entry name" value="AI-2E-like"/>
</dbReference>
<feature type="transmembrane region" description="Helical" evidence="6">
    <location>
        <begin position="216"/>
        <end position="233"/>
    </location>
</feature>
<feature type="transmembrane region" description="Helical" evidence="6">
    <location>
        <begin position="310"/>
        <end position="343"/>
    </location>
</feature>
<keyword evidence="5 6" id="KW-0472">Membrane</keyword>
<feature type="transmembrane region" description="Helical" evidence="6">
    <location>
        <begin position="272"/>
        <end position="290"/>
    </location>
</feature>
<evidence type="ECO:0000256" key="3">
    <source>
        <dbReference type="ARBA" id="ARBA00022692"/>
    </source>
</evidence>
<evidence type="ECO:0000256" key="4">
    <source>
        <dbReference type="ARBA" id="ARBA00022989"/>
    </source>
</evidence>
<keyword evidence="3 6" id="KW-0812">Transmembrane</keyword>
<dbReference type="GO" id="GO:0016020">
    <property type="term" value="C:membrane"/>
    <property type="evidence" value="ECO:0007669"/>
    <property type="project" value="UniProtKB-SubCell"/>
</dbReference>
<comment type="subcellular location">
    <subcellularLocation>
        <location evidence="1">Membrane</location>
        <topology evidence="1">Multi-pass membrane protein</topology>
    </subcellularLocation>
</comment>
<evidence type="ECO:0000256" key="5">
    <source>
        <dbReference type="ARBA" id="ARBA00023136"/>
    </source>
</evidence>
<dbReference type="Proteomes" id="UP000241421">
    <property type="component" value="Unassembled WGS sequence"/>
</dbReference>
<name>A0A2U2HHP3_9BURK</name>
<protein>
    <submittedName>
        <fullName evidence="7">AI-2E family transporter</fullName>
    </submittedName>
</protein>
<dbReference type="RefSeq" id="WP_106758675.1">
    <property type="nucleotide sequence ID" value="NZ_PXWF02000254.1"/>
</dbReference>
<feature type="transmembrane region" description="Helical" evidence="6">
    <location>
        <begin position="12"/>
        <end position="38"/>
    </location>
</feature>
<evidence type="ECO:0000256" key="2">
    <source>
        <dbReference type="ARBA" id="ARBA00009773"/>
    </source>
</evidence>